<feature type="repeat" description="WD" evidence="3">
    <location>
        <begin position="74"/>
        <end position="121"/>
    </location>
</feature>
<keyword evidence="2" id="KW-0677">Repeat</keyword>
<dbReference type="InterPro" id="IPR015943">
    <property type="entry name" value="WD40/YVTN_repeat-like_dom_sf"/>
</dbReference>
<dbReference type="AlphaFoldDB" id="A0A9P7FTI3"/>
<dbReference type="Gene3D" id="2.130.10.10">
    <property type="entry name" value="YVTN repeat-like/Quinoprotein amine dehydrogenase"/>
    <property type="match status" value="2"/>
</dbReference>
<reference evidence="5" key="1">
    <citation type="submission" date="2021-02" db="EMBL/GenBank/DDBJ databases">
        <authorList>
            <person name="Nieuwenhuis M."/>
            <person name="Van De Peppel L.J.J."/>
        </authorList>
    </citation>
    <scope>NUCLEOTIDE SEQUENCE</scope>
    <source>
        <strain evidence="5">D49</strain>
    </source>
</reference>
<evidence type="ECO:0000256" key="4">
    <source>
        <dbReference type="SAM" id="MobiDB-lite"/>
    </source>
</evidence>
<feature type="region of interest" description="Disordered" evidence="4">
    <location>
        <begin position="372"/>
        <end position="409"/>
    </location>
</feature>
<evidence type="ECO:0000256" key="2">
    <source>
        <dbReference type="ARBA" id="ARBA00022737"/>
    </source>
</evidence>
<evidence type="ECO:0000256" key="1">
    <source>
        <dbReference type="ARBA" id="ARBA00022574"/>
    </source>
</evidence>
<feature type="repeat" description="WD" evidence="3">
    <location>
        <begin position="123"/>
        <end position="164"/>
    </location>
</feature>
<reference evidence="5" key="2">
    <citation type="submission" date="2021-10" db="EMBL/GenBank/DDBJ databases">
        <title>Phylogenomics reveals ancestral predisposition of the termite-cultivated fungus Termitomyces towards a domesticated lifestyle.</title>
        <authorList>
            <person name="Auxier B."/>
            <person name="Grum-Grzhimaylo A."/>
            <person name="Cardenas M.E."/>
            <person name="Lodge J.D."/>
            <person name="Laessoe T."/>
            <person name="Pedersen O."/>
            <person name="Smith M.E."/>
            <person name="Kuyper T.W."/>
            <person name="Franco-Molano E.A."/>
            <person name="Baroni T.J."/>
            <person name="Aanen D.K."/>
        </authorList>
    </citation>
    <scope>NUCLEOTIDE SEQUENCE</scope>
    <source>
        <strain evidence="5">D49</strain>
    </source>
</reference>
<organism evidence="5 6">
    <name type="scientific">Sphagnurus paluster</name>
    <dbReference type="NCBI Taxonomy" id="117069"/>
    <lineage>
        <taxon>Eukaryota</taxon>
        <taxon>Fungi</taxon>
        <taxon>Dikarya</taxon>
        <taxon>Basidiomycota</taxon>
        <taxon>Agaricomycotina</taxon>
        <taxon>Agaricomycetes</taxon>
        <taxon>Agaricomycetidae</taxon>
        <taxon>Agaricales</taxon>
        <taxon>Tricholomatineae</taxon>
        <taxon>Lyophyllaceae</taxon>
        <taxon>Sphagnurus</taxon>
    </lineage>
</organism>
<dbReference type="InterPro" id="IPR044715">
    <property type="entry name" value="WDR86-like"/>
</dbReference>
<comment type="caution">
    <text evidence="5">The sequence shown here is derived from an EMBL/GenBank/DDBJ whole genome shotgun (WGS) entry which is preliminary data.</text>
</comment>
<dbReference type="PROSITE" id="PS50294">
    <property type="entry name" value="WD_REPEATS_REGION"/>
    <property type="match status" value="2"/>
</dbReference>
<dbReference type="SMART" id="SM00320">
    <property type="entry name" value="WD40"/>
    <property type="match status" value="5"/>
</dbReference>
<dbReference type="PANTHER" id="PTHR44489">
    <property type="match status" value="1"/>
</dbReference>
<feature type="compositionally biased region" description="Acidic residues" evidence="4">
    <location>
        <begin position="395"/>
        <end position="409"/>
    </location>
</feature>
<name>A0A9P7FTI3_9AGAR</name>
<dbReference type="InterPro" id="IPR019775">
    <property type="entry name" value="WD40_repeat_CS"/>
</dbReference>
<protein>
    <recommendedName>
        <fullName evidence="7">WD40 repeat-like protein</fullName>
    </recommendedName>
</protein>
<dbReference type="SUPFAM" id="SSF50978">
    <property type="entry name" value="WD40 repeat-like"/>
    <property type="match status" value="1"/>
</dbReference>
<sequence>MASDTSKFLIAEAQLLLDDARRKKSERIKTLGSPIQLSGKALAIQVRGNYAWIAENTAVARKLDLETGKTTQLYKGHTGPVTALAFCDKVLGSGDEKILITGSWDQTIKLWDTDTKQLLSSTSEAHGDFVKCLFVLTSLKLLISSGSDKIVRFWDLSTPQQSEPLRSMGSISSHTRPVECLDGEATSSVSGVLYTADTMGVIKSWLLSKEDGLSPRWRVVIQEDLMHHRTRINEMIYGNGYLWTASSDETVQIVHRDPEVPVPKKPAPPIHHPLPVRSMLPLSLTELGEPYLITGAGDLLRVYDLSTPEEPEFIRDLDAHWHDITAIRLWKRKTLVDDGKTRIEPWIITTSLDSTIRKWRLAELLVAAPISQAEPQSSGKIPLDPTEEEGRFQVTEEEERELAELMDSD</sequence>
<dbReference type="InterPro" id="IPR036322">
    <property type="entry name" value="WD40_repeat_dom_sf"/>
</dbReference>
<keyword evidence="1 3" id="KW-0853">WD repeat</keyword>
<gene>
    <name evidence="5" type="ORF">H0H81_001550</name>
</gene>
<accession>A0A9P7FTI3</accession>
<dbReference type="InterPro" id="IPR001680">
    <property type="entry name" value="WD40_rpt"/>
</dbReference>
<evidence type="ECO:0000313" key="6">
    <source>
        <dbReference type="Proteomes" id="UP000717328"/>
    </source>
</evidence>
<dbReference type="Proteomes" id="UP000717328">
    <property type="component" value="Unassembled WGS sequence"/>
</dbReference>
<evidence type="ECO:0000256" key="3">
    <source>
        <dbReference type="PROSITE-ProRule" id="PRU00221"/>
    </source>
</evidence>
<dbReference type="InterPro" id="IPR020472">
    <property type="entry name" value="WD40_PAC1"/>
</dbReference>
<dbReference type="PROSITE" id="PS00678">
    <property type="entry name" value="WD_REPEATS_1"/>
    <property type="match status" value="2"/>
</dbReference>
<proteinExistence type="predicted"/>
<evidence type="ECO:0008006" key="7">
    <source>
        <dbReference type="Google" id="ProtNLM"/>
    </source>
</evidence>
<dbReference type="PANTHER" id="PTHR44489:SF11">
    <property type="entry name" value="WD REPEAT DOMAIN 86"/>
    <property type="match status" value="1"/>
</dbReference>
<dbReference type="EMBL" id="JABCKI010006359">
    <property type="protein sequence ID" value="KAG5634557.1"/>
    <property type="molecule type" value="Genomic_DNA"/>
</dbReference>
<evidence type="ECO:0000313" key="5">
    <source>
        <dbReference type="EMBL" id="KAG5634557.1"/>
    </source>
</evidence>
<dbReference type="PRINTS" id="PR00320">
    <property type="entry name" value="GPROTEINBRPT"/>
</dbReference>
<dbReference type="Pfam" id="PF00400">
    <property type="entry name" value="WD40"/>
    <property type="match status" value="2"/>
</dbReference>
<dbReference type="PROSITE" id="PS50082">
    <property type="entry name" value="WD_REPEATS_2"/>
    <property type="match status" value="2"/>
</dbReference>
<dbReference type="OrthoDB" id="6262491at2759"/>
<keyword evidence="6" id="KW-1185">Reference proteome</keyword>